<dbReference type="OrthoDB" id="9811523at2"/>
<name>A0A0P9AH81_9CLOT</name>
<gene>
    <name evidence="2" type="primary">ydaF_1</name>
    <name evidence="2" type="ORF">OXPF_19000</name>
</gene>
<feature type="domain" description="N-acetyltransferase" evidence="1">
    <location>
        <begin position="17"/>
        <end position="176"/>
    </location>
</feature>
<dbReference type="GO" id="GO:0016747">
    <property type="term" value="F:acyltransferase activity, transferring groups other than amino-acyl groups"/>
    <property type="evidence" value="ECO:0007669"/>
    <property type="project" value="InterPro"/>
</dbReference>
<keyword evidence="2" id="KW-0012">Acyltransferase</keyword>
<evidence type="ECO:0000313" key="3">
    <source>
        <dbReference type="Proteomes" id="UP000050326"/>
    </source>
</evidence>
<dbReference type="PROSITE" id="PS51186">
    <property type="entry name" value="GNAT"/>
    <property type="match status" value="1"/>
</dbReference>
<accession>A0A0P9AH81</accession>
<dbReference type="PANTHER" id="PTHR43792">
    <property type="entry name" value="GNAT FAMILY, PUTATIVE (AFU_ORTHOLOGUE AFUA_3G00765)-RELATED-RELATED"/>
    <property type="match status" value="1"/>
</dbReference>
<keyword evidence="3" id="KW-1185">Reference proteome</keyword>
<dbReference type="STRING" id="36849.OXPF_19000"/>
<comment type="caution">
    <text evidence="2">The sequence shown here is derived from an EMBL/GenBank/DDBJ whole genome shotgun (WGS) entry which is preliminary data.</text>
</comment>
<dbReference type="CDD" id="cd04301">
    <property type="entry name" value="NAT_SF"/>
    <property type="match status" value="1"/>
</dbReference>
<dbReference type="InterPro" id="IPR051531">
    <property type="entry name" value="N-acetyltransferase"/>
</dbReference>
<dbReference type="EMBL" id="LKET01000029">
    <property type="protein sequence ID" value="KPU44814.1"/>
    <property type="molecule type" value="Genomic_DNA"/>
</dbReference>
<protein>
    <submittedName>
        <fullName evidence="2">Putative ribosomal N-acetyltransferase YdaF</fullName>
        <ecNumber evidence="2">2.3.1.-</ecNumber>
    </submittedName>
</protein>
<dbReference type="Proteomes" id="UP000050326">
    <property type="component" value="Unassembled WGS sequence"/>
</dbReference>
<dbReference type="Pfam" id="PF13302">
    <property type="entry name" value="Acetyltransf_3"/>
    <property type="match status" value="1"/>
</dbReference>
<sequence>MSDINFTPFPVLITERLNLRQIVIEDMDEFFILKSDERLLKYYNAKPKTYEESRRKLLVLNDDIGKNESITWGITFKNENKLIGSICFWNISRNESKAEVGYELMVDWQGKGIMQEAIKAVIKYGFKDMRLSIIEAVPDPGNSKSVKLLERNNFLKGESFYETDPSDGKVLERSIYSLTNNYL</sequence>
<dbReference type="InterPro" id="IPR000182">
    <property type="entry name" value="GNAT_dom"/>
</dbReference>
<evidence type="ECO:0000313" key="2">
    <source>
        <dbReference type="EMBL" id="KPU44814.1"/>
    </source>
</evidence>
<proteinExistence type="predicted"/>
<dbReference type="SUPFAM" id="SSF55729">
    <property type="entry name" value="Acyl-CoA N-acyltransferases (Nat)"/>
    <property type="match status" value="1"/>
</dbReference>
<organism evidence="2 3">
    <name type="scientific">Oxobacter pfennigii</name>
    <dbReference type="NCBI Taxonomy" id="36849"/>
    <lineage>
        <taxon>Bacteria</taxon>
        <taxon>Bacillati</taxon>
        <taxon>Bacillota</taxon>
        <taxon>Clostridia</taxon>
        <taxon>Eubacteriales</taxon>
        <taxon>Clostridiaceae</taxon>
        <taxon>Oxobacter</taxon>
    </lineage>
</organism>
<dbReference type="RefSeq" id="WP_054874935.1">
    <property type="nucleotide sequence ID" value="NZ_LKET01000029.1"/>
</dbReference>
<dbReference type="AlphaFoldDB" id="A0A0P9AH81"/>
<dbReference type="EC" id="2.3.1.-" evidence="2"/>
<reference evidence="2 3" key="1">
    <citation type="submission" date="2015-09" db="EMBL/GenBank/DDBJ databases">
        <title>Genome sequence of Oxobacter pfennigii DSM 3222.</title>
        <authorList>
            <person name="Poehlein A."/>
            <person name="Bengelsdorf F.R."/>
            <person name="Schiel-Bengelsdorf B."/>
            <person name="Duerre P."/>
            <person name="Daniel R."/>
        </authorList>
    </citation>
    <scope>NUCLEOTIDE SEQUENCE [LARGE SCALE GENOMIC DNA]</scope>
    <source>
        <strain evidence="2 3">DSM 3222</strain>
    </source>
</reference>
<dbReference type="InterPro" id="IPR016181">
    <property type="entry name" value="Acyl_CoA_acyltransferase"/>
</dbReference>
<dbReference type="Gene3D" id="3.40.630.30">
    <property type="match status" value="1"/>
</dbReference>
<evidence type="ECO:0000259" key="1">
    <source>
        <dbReference type="PROSITE" id="PS51186"/>
    </source>
</evidence>
<keyword evidence="2" id="KW-0808">Transferase</keyword>